<feature type="compositionally biased region" description="Low complexity" evidence="1">
    <location>
        <begin position="730"/>
        <end position="749"/>
    </location>
</feature>
<feature type="region of interest" description="Disordered" evidence="1">
    <location>
        <begin position="571"/>
        <end position="599"/>
    </location>
</feature>
<feature type="region of interest" description="Disordered" evidence="1">
    <location>
        <begin position="792"/>
        <end position="842"/>
    </location>
</feature>
<dbReference type="SUPFAM" id="SSF56112">
    <property type="entry name" value="Protein kinase-like (PK-like)"/>
    <property type="match status" value="2"/>
</dbReference>
<dbReference type="Gene3D" id="3.30.200.20">
    <property type="entry name" value="Phosphorylase Kinase, domain 1"/>
    <property type="match status" value="1"/>
</dbReference>
<gene>
    <name evidence="3" type="ORF">BGE01nite_57610</name>
</gene>
<dbReference type="AlphaFoldDB" id="A0A512MIA9"/>
<proteinExistence type="predicted"/>
<reference evidence="3 4" key="1">
    <citation type="submission" date="2019-07" db="EMBL/GenBank/DDBJ databases">
        <title>Whole genome shotgun sequence of Brevifollis gellanilyticus NBRC 108608.</title>
        <authorList>
            <person name="Hosoyama A."/>
            <person name="Uohara A."/>
            <person name="Ohji S."/>
            <person name="Ichikawa N."/>
        </authorList>
    </citation>
    <scope>NUCLEOTIDE SEQUENCE [LARGE SCALE GENOMIC DNA]</scope>
    <source>
        <strain evidence="3 4">NBRC 108608</strain>
    </source>
</reference>
<dbReference type="Gene3D" id="1.10.510.10">
    <property type="entry name" value="Transferase(Phosphotransferase) domain 1"/>
    <property type="match status" value="1"/>
</dbReference>
<keyword evidence="2" id="KW-0472">Membrane</keyword>
<keyword evidence="2" id="KW-0812">Transmembrane</keyword>
<keyword evidence="4" id="KW-1185">Reference proteome</keyword>
<dbReference type="InterPro" id="IPR011009">
    <property type="entry name" value="Kinase-like_dom_sf"/>
</dbReference>
<name>A0A512MIA9_9BACT</name>
<protein>
    <recommendedName>
        <fullName evidence="5">Protein kinase domain-containing protein</fullName>
    </recommendedName>
</protein>
<comment type="caution">
    <text evidence="3">The sequence shown here is derived from an EMBL/GenBank/DDBJ whole genome shotgun (WGS) entry which is preliminary data.</text>
</comment>
<evidence type="ECO:0000313" key="3">
    <source>
        <dbReference type="EMBL" id="GEP46470.1"/>
    </source>
</evidence>
<dbReference type="OrthoDB" id="176741at2"/>
<feature type="transmembrane region" description="Helical" evidence="2">
    <location>
        <begin position="620"/>
        <end position="640"/>
    </location>
</feature>
<evidence type="ECO:0008006" key="5">
    <source>
        <dbReference type="Google" id="ProtNLM"/>
    </source>
</evidence>
<evidence type="ECO:0000256" key="1">
    <source>
        <dbReference type="SAM" id="MobiDB-lite"/>
    </source>
</evidence>
<organism evidence="3 4">
    <name type="scientific">Brevifollis gellanilyticus</name>
    <dbReference type="NCBI Taxonomy" id="748831"/>
    <lineage>
        <taxon>Bacteria</taxon>
        <taxon>Pseudomonadati</taxon>
        <taxon>Verrucomicrobiota</taxon>
        <taxon>Verrucomicrobiia</taxon>
        <taxon>Verrucomicrobiales</taxon>
        <taxon>Verrucomicrobiaceae</taxon>
    </lineage>
</organism>
<dbReference type="EMBL" id="BKAG01000112">
    <property type="protein sequence ID" value="GEP46470.1"/>
    <property type="molecule type" value="Genomic_DNA"/>
</dbReference>
<feature type="region of interest" description="Disordered" evidence="1">
    <location>
        <begin position="666"/>
        <end position="749"/>
    </location>
</feature>
<feature type="compositionally biased region" description="Low complexity" evidence="1">
    <location>
        <begin position="690"/>
        <end position="717"/>
    </location>
</feature>
<evidence type="ECO:0000256" key="2">
    <source>
        <dbReference type="SAM" id="Phobius"/>
    </source>
</evidence>
<evidence type="ECO:0000313" key="4">
    <source>
        <dbReference type="Proteomes" id="UP000321577"/>
    </source>
</evidence>
<feature type="compositionally biased region" description="Acidic residues" evidence="1">
    <location>
        <begin position="578"/>
        <end position="593"/>
    </location>
</feature>
<accession>A0A512MIA9</accession>
<sequence length="842" mass="91896">MTSEIPSFGHLALSRRASGETVRLVRSPDEVVLLAFDKQIKRLVELHLLKAGEPLEGALKKSAMERARMAAEVRGPTFMRVLDVGEDQGVVYYTSNLNEGEFVADYIMRRGALPPATVFSLLLQLLDDVMLLADKQRLVSQIRLDRVMITTVEDTFLQLRLYDFGLNSAERAPGDHARQVLQVCELIFLLLTGKPFTGESPDRYPALTALPMSLRTTVRVALSDPGNMPTSLEKLRDDVREAFSAQVSNIQARNTRKQLVVTAALQPASQLQQLLLEGVPVERVLGSRFRVEADDDGRRYPFSIACVNAKTDVPVTVHLLPPCRVVDKTEYDAVPLQSWRFNPEKHPNILRSLSLWESPDWSFLTEEREPGFSLSRLLTERLTFNASEVAVVLRQVNAGIEQALDCGVLRLELHPSNLFLRVGKNGPMLAREHERLMQKRLDAWPPFHVKLRPHVTMRNLYESPLAEPPDAAQFEGSHLVDREHRSRAFVALAVYLLTGQRQIGDVPVFPEAVPEALSMYVRETLEATHLSGLTPSPTDFLERFETCMSAPAAPDLATRLRGSKVALEEMESAGSVSDFEDDTPADDFSDDEEKPQVSPISRRLHAHEFDHHAQSPRRRLPWPVLAAAALVILGVLAWLFMPGTKTDEVAAVKRVTEPEIAAILEADVTKDEPTLQPSPPVAEKTEETAEASAPASAPATVASAIAPPAKSATPAKPAEVEKPKAKPEPVKVATVSPAPGSGPVMPAPAAAAAKPPVVEPVKPPAPVPVPGPVTIRKAIMPTPDEIAKFKQGQIKPQPAPLPVQVNPVKPESVTPSAPGSDKVGTVPAMKMASPAGDGGKKS</sequence>
<dbReference type="RefSeq" id="WP_146856370.1">
    <property type="nucleotide sequence ID" value="NZ_BKAG01000112.1"/>
</dbReference>
<dbReference type="Proteomes" id="UP000321577">
    <property type="component" value="Unassembled WGS sequence"/>
</dbReference>
<feature type="compositionally biased region" description="Basic and acidic residues" evidence="1">
    <location>
        <begin position="718"/>
        <end position="729"/>
    </location>
</feature>
<keyword evidence="2" id="KW-1133">Transmembrane helix</keyword>